<feature type="chain" id="PRO_5022048629" description="F5/8 type C domain-containing protein" evidence="1">
    <location>
        <begin position="18"/>
        <end position="267"/>
    </location>
</feature>
<comment type="caution">
    <text evidence="3">The sequence shown here is derived from an EMBL/GenBank/DDBJ whole genome shotgun (WGS) entry which is preliminary data.</text>
</comment>
<evidence type="ECO:0000313" key="4">
    <source>
        <dbReference type="Proteomes" id="UP000321827"/>
    </source>
</evidence>
<reference evidence="3 4" key="1">
    <citation type="submission" date="2019-07" db="EMBL/GenBank/DDBJ databases">
        <title>Whole genome shotgun sequence of Oceanithermus desulfurans NBRC 100063.</title>
        <authorList>
            <person name="Hosoyama A."/>
            <person name="Uohara A."/>
            <person name="Ohji S."/>
            <person name="Ichikawa N."/>
        </authorList>
    </citation>
    <scope>NUCLEOTIDE SEQUENCE [LARGE SCALE GENOMIC DNA]</scope>
    <source>
        <strain evidence="3 4">NBRC 100063</strain>
    </source>
</reference>
<evidence type="ECO:0000313" key="3">
    <source>
        <dbReference type="EMBL" id="GEM88858.1"/>
    </source>
</evidence>
<sequence length="267" mass="28172">MLRRIPFAGLLLGFALAAPPGVQPVEPLLTAPLQVRFGPGGGAYLELETRIDLACVVVYGESEAFGRIALDQQMGAAAHRNHRIVFGRIEPGRRYFYRLQGSDPAGRLYASRTYSFAAPKARVDPEGAVNLASLAAGARVVAVSSNYGGAANDARWGANAAIDGDPATEWSSDGDGDAAFLTVELGRAVEVAAFGFWTRTMGSSAQVRSFVVEDGAGRIYGPFELGGADRMYLFSVAGARGWRFTFRVQSSSGGNTGAVEVGVFAKP</sequence>
<dbReference type="InterPro" id="IPR008979">
    <property type="entry name" value="Galactose-bd-like_sf"/>
</dbReference>
<protein>
    <recommendedName>
        <fullName evidence="2">F5/8 type C domain-containing protein</fullName>
    </recommendedName>
</protein>
<name>A0A511RGU9_9DEIN</name>
<dbReference type="OrthoDB" id="9760892at2"/>
<accession>A0A511RGU9</accession>
<dbReference type="AlphaFoldDB" id="A0A511RGU9"/>
<organism evidence="3 4">
    <name type="scientific">Oceanithermus desulfurans NBRC 100063</name>
    <dbReference type="NCBI Taxonomy" id="1227550"/>
    <lineage>
        <taxon>Bacteria</taxon>
        <taxon>Thermotogati</taxon>
        <taxon>Deinococcota</taxon>
        <taxon>Deinococci</taxon>
        <taxon>Thermales</taxon>
        <taxon>Thermaceae</taxon>
        <taxon>Oceanithermus</taxon>
    </lineage>
</organism>
<dbReference type="EMBL" id="BJXN01000002">
    <property type="protein sequence ID" value="GEM88858.1"/>
    <property type="molecule type" value="Genomic_DNA"/>
</dbReference>
<evidence type="ECO:0000256" key="1">
    <source>
        <dbReference type="SAM" id="SignalP"/>
    </source>
</evidence>
<dbReference type="SUPFAM" id="SSF49785">
    <property type="entry name" value="Galactose-binding domain-like"/>
    <property type="match status" value="1"/>
</dbReference>
<dbReference type="RefSeq" id="WP_147145096.1">
    <property type="nucleotide sequence ID" value="NZ_BJXN01000002.1"/>
</dbReference>
<dbReference type="Pfam" id="PF00754">
    <property type="entry name" value="F5_F8_type_C"/>
    <property type="match status" value="1"/>
</dbReference>
<evidence type="ECO:0000259" key="2">
    <source>
        <dbReference type="Pfam" id="PF00754"/>
    </source>
</evidence>
<dbReference type="Proteomes" id="UP000321827">
    <property type="component" value="Unassembled WGS sequence"/>
</dbReference>
<feature type="signal peptide" evidence="1">
    <location>
        <begin position="1"/>
        <end position="17"/>
    </location>
</feature>
<dbReference type="Gene3D" id="2.60.120.260">
    <property type="entry name" value="Galactose-binding domain-like"/>
    <property type="match status" value="1"/>
</dbReference>
<dbReference type="InterPro" id="IPR000421">
    <property type="entry name" value="FA58C"/>
</dbReference>
<gene>
    <name evidence="3" type="ORF">ODE01S_02920</name>
</gene>
<proteinExistence type="predicted"/>
<keyword evidence="1" id="KW-0732">Signal</keyword>
<feature type="domain" description="F5/8 type C" evidence="2">
    <location>
        <begin position="145"/>
        <end position="213"/>
    </location>
</feature>